<feature type="chain" id="PRO_5030785304" evidence="1">
    <location>
        <begin position="21"/>
        <end position="80"/>
    </location>
</feature>
<evidence type="ECO:0000313" key="2">
    <source>
        <dbReference type="EMBL" id="MBB3992906.1"/>
    </source>
</evidence>
<proteinExistence type="predicted"/>
<name>A0A7W6E3R6_9RHOB</name>
<feature type="signal peptide" evidence="1">
    <location>
        <begin position="1"/>
        <end position="20"/>
    </location>
</feature>
<accession>A0A7W6E3R6</accession>
<sequence length="80" mass="8856">MIRSFVFLVALSVAALPASAEVRFGKNVRVGGHDASNQTFDKNNRGKYIIHDKEPKNPGCVIRKNKDGSQTKVCNLKKKN</sequence>
<gene>
    <name evidence="2" type="ORF">GGR95_000525</name>
</gene>
<keyword evidence="1" id="KW-0732">Signal</keyword>
<comment type="caution">
    <text evidence="2">The sequence shown here is derived from an EMBL/GenBank/DDBJ whole genome shotgun (WGS) entry which is preliminary data.</text>
</comment>
<dbReference type="AlphaFoldDB" id="A0A7W6E3R6"/>
<protein>
    <submittedName>
        <fullName evidence="2">Uncharacterized protein</fullName>
    </submittedName>
</protein>
<dbReference type="EMBL" id="JACIEI010000001">
    <property type="protein sequence ID" value="MBB3992906.1"/>
    <property type="molecule type" value="Genomic_DNA"/>
</dbReference>
<evidence type="ECO:0000256" key="1">
    <source>
        <dbReference type="SAM" id="SignalP"/>
    </source>
</evidence>
<reference evidence="2 3" key="1">
    <citation type="submission" date="2020-08" db="EMBL/GenBank/DDBJ databases">
        <title>Genomic Encyclopedia of Type Strains, Phase IV (KMG-IV): sequencing the most valuable type-strain genomes for metagenomic binning, comparative biology and taxonomic classification.</title>
        <authorList>
            <person name="Goeker M."/>
        </authorList>
    </citation>
    <scope>NUCLEOTIDE SEQUENCE [LARGE SCALE GENOMIC DNA]</scope>
    <source>
        <strain evidence="2 3">DSM 102234</strain>
    </source>
</reference>
<organism evidence="2 3">
    <name type="scientific">Sulfitobacter undariae</name>
    <dbReference type="NCBI Taxonomy" id="1563671"/>
    <lineage>
        <taxon>Bacteria</taxon>
        <taxon>Pseudomonadati</taxon>
        <taxon>Pseudomonadota</taxon>
        <taxon>Alphaproteobacteria</taxon>
        <taxon>Rhodobacterales</taxon>
        <taxon>Roseobacteraceae</taxon>
        <taxon>Sulfitobacter</taxon>
    </lineage>
</organism>
<dbReference type="Proteomes" id="UP000530268">
    <property type="component" value="Unassembled WGS sequence"/>
</dbReference>
<keyword evidence="3" id="KW-1185">Reference proteome</keyword>
<dbReference type="RefSeq" id="WP_184562433.1">
    <property type="nucleotide sequence ID" value="NZ_JACIEI010000001.1"/>
</dbReference>
<evidence type="ECO:0000313" key="3">
    <source>
        <dbReference type="Proteomes" id="UP000530268"/>
    </source>
</evidence>